<evidence type="ECO:0000256" key="6">
    <source>
        <dbReference type="ARBA" id="ARBA00022556"/>
    </source>
</evidence>
<comment type="similarity">
    <text evidence="2 11">Belongs to the LpxB family.</text>
</comment>
<evidence type="ECO:0000256" key="10">
    <source>
        <dbReference type="ARBA" id="ARBA00048975"/>
    </source>
</evidence>
<dbReference type="PANTHER" id="PTHR30372">
    <property type="entry name" value="LIPID-A-DISACCHARIDE SYNTHASE"/>
    <property type="match status" value="1"/>
</dbReference>
<dbReference type="InterPro" id="IPR003835">
    <property type="entry name" value="Glyco_trans_19"/>
</dbReference>
<dbReference type="SUPFAM" id="SSF53756">
    <property type="entry name" value="UDP-Glycosyltransferase/glycogen phosphorylase"/>
    <property type="match status" value="1"/>
</dbReference>
<dbReference type="HAMAP" id="MF_00392">
    <property type="entry name" value="LpxB"/>
    <property type="match status" value="1"/>
</dbReference>
<keyword evidence="7 11" id="KW-0328">Glycosyltransferase</keyword>
<comment type="function">
    <text evidence="1 11">Condensation of UDP-2,3-diacylglucosamine and 2,3-diacylglucosamine-1-phosphate to form lipid A disaccharide, a precursor of lipid A, a phosphorylated glycolipid that anchors the lipopolysaccharide to the outer membrane of the cell.</text>
</comment>
<dbReference type="Pfam" id="PF02684">
    <property type="entry name" value="LpxB"/>
    <property type="match status" value="1"/>
</dbReference>
<evidence type="ECO:0000256" key="9">
    <source>
        <dbReference type="ARBA" id="ARBA00023098"/>
    </source>
</evidence>
<protein>
    <recommendedName>
        <fullName evidence="4 11">Lipid-A-disaccharide synthase</fullName>
        <ecNumber evidence="3 11">2.4.1.182</ecNumber>
    </recommendedName>
</protein>
<dbReference type="PANTHER" id="PTHR30372:SF4">
    <property type="entry name" value="LIPID-A-DISACCHARIDE SYNTHASE, MITOCHONDRIAL-RELATED"/>
    <property type="match status" value="1"/>
</dbReference>
<sequence>MSLVWIAAGEASGDILAARLVAALRTLAPGLRFAGIGGERMAEQGVESLFPIRELALMGLVEVLPQLRNLARRMGEAEDALRRDRPALLVTVDNPGFTLRLARRAKALGIPVVHYVAPQVWAWRPGRVRRMVGVVDRILALLPFEAPFFEQSGIPVEFVGHPILESEAAGGDAARFPLDGPGLLVMPGSRRGELRRHLPVFGAALPPGVTPVVALAGTVEEEVRAETASWGARYVRAPAEKADAMAACRAGLIKSGTSSLEAAVAGLPHVVAYRVNPVTAAIVRRLMRVRHASLVNLLAEEEVVPEFLQERCEPRLLRAALQPLIDDGAEAERQRRGFHRALEKLAPPGGGAPSAAAAEAVLRMLS</sequence>
<evidence type="ECO:0000256" key="8">
    <source>
        <dbReference type="ARBA" id="ARBA00022679"/>
    </source>
</evidence>
<dbReference type="GO" id="GO:0008915">
    <property type="term" value="F:lipid-A-disaccharide synthase activity"/>
    <property type="evidence" value="ECO:0007669"/>
    <property type="project" value="UniProtKB-EC"/>
</dbReference>
<accession>A0ABT3NS77</accession>
<dbReference type="Proteomes" id="UP001526430">
    <property type="component" value="Unassembled WGS sequence"/>
</dbReference>
<keyword evidence="13" id="KW-1185">Reference proteome</keyword>
<evidence type="ECO:0000313" key="13">
    <source>
        <dbReference type="Proteomes" id="UP001526430"/>
    </source>
</evidence>
<gene>
    <name evidence="11 12" type="primary">lpxB</name>
    <name evidence="12" type="ORF">OF850_05205</name>
</gene>
<keyword evidence="6 11" id="KW-0441">Lipid A biosynthesis</keyword>
<name>A0ABT3NS77_9PROT</name>
<proteinExistence type="inferred from homology"/>
<evidence type="ECO:0000256" key="11">
    <source>
        <dbReference type="HAMAP-Rule" id="MF_00392"/>
    </source>
</evidence>
<evidence type="ECO:0000313" key="12">
    <source>
        <dbReference type="EMBL" id="MCW8085016.1"/>
    </source>
</evidence>
<evidence type="ECO:0000256" key="4">
    <source>
        <dbReference type="ARBA" id="ARBA00020902"/>
    </source>
</evidence>
<keyword evidence="8 11" id="KW-0808">Transferase</keyword>
<dbReference type="EMBL" id="JAPFQI010000001">
    <property type="protein sequence ID" value="MCW8085016.1"/>
    <property type="molecule type" value="Genomic_DNA"/>
</dbReference>
<dbReference type="RefSeq" id="WP_301588827.1">
    <property type="nucleotide sequence ID" value="NZ_JAPFQI010000001.1"/>
</dbReference>
<dbReference type="NCBIfam" id="TIGR00215">
    <property type="entry name" value="lpxB"/>
    <property type="match status" value="1"/>
</dbReference>
<organism evidence="12 13">
    <name type="scientific">Sabulicella glaciei</name>
    <dbReference type="NCBI Taxonomy" id="2984948"/>
    <lineage>
        <taxon>Bacteria</taxon>
        <taxon>Pseudomonadati</taxon>
        <taxon>Pseudomonadota</taxon>
        <taxon>Alphaproteobacteria</taxon>
        <taxon>Acetobacterales</taxon>
        <taxon>Acetobacteraceae</taxon>
        <taxon>Sabulicella</taxon>
    </lineage>
</organism>
<comment type="pathway">
    <text evidence="11">Bacterial outer membrane biogenesis; LPS lipid A biosynthesis.</text>
</comment>
<evidence type="ECO:0000256" key="5">
    <source>
        <dbReference type="ARBA" id="ARBA00022516"/>
    </source>
</evidence>
<evidence type="ECO:0000256" key="1">
    <source>
        <dbReference type="ARBA" id="ARBA00002056"/>
    </source>
</evidence>
<evidence type="ECO:0000256" key="2">
    <source>
        <dbReference type="ARBA" id="ARBA00007868"/>
    </source>
</evidence>
<reference evidence="12 13" key="1">
    <citation type="submission" date="2022-10" db="EMBL/GenBank/DDBJ databases">
        <title>Roseococcus glaciei nov., sp. nov., isolated from glacier.</title>
        <authorList>
            <person name="Liu Q."/>
            <person name="Xin Y.-H."/>
        </authorList>
    </citation>
    <scope>NUCLEOTIDE SEQUENCE [LARGE SCALE GENOMIC DNA]</scope>
    <source>
        <strain evidence="12 13">MDT2-1-1</strain>
    </source>
</reference>
<comment type="catalytic activity">
    <reaction evidence="10 11">
        <text>a lipid X + a UDP-2-N,3-O-bis[(3R)-3-hydroxyacyl]-alpha-D-glucosamine = a lipid A disaccharide + UDP + H(+)</text>
        <dbReference type="Rhea" id="RHEA:67828"/>
        <dbReference type="ChEBI" id="CHEBI:15378"/>
        <dbReference type="ChEBI" id="CHEBI:58223"/>
        <dbReference type="ChEBI" id="CHEBI:137748"/>
        <dbReference type="ChEBI" id="CHEBI:176338"/>
        <dbReference type="ChEBI" id="CHEBI:176343"/>
        <dbReference type="EC" id="2.4.1.182"/>
    </reaction>
</comment>
<dbReference type="EC" id="2.4.1.182" evidence="3 11"/>
<evidence type="ECO:0000256" key="7">
    <source>
        <dbReference type="ARBA" id="ARBA00022676"/>
    </source>
</evidence>
<evidence type="ECO:0000256" key="3">
    <source>
        <dbReference type="ARBA" id="ARBA00012687"/>
    </source>
</evidence>
<keyword evidence="5 11" id="KW-0444">Lipid biosynthesis</keyword>
<comment type="caution">
    <text evidence="12">The sequence shown here is derived from an EMBL/GenBank/DDBJ whole genome shotgun (WGS) entry which is preliminary data.</text>
</comment>
<keyword evidence="9 11" id="KW-0443">Lipid metabolism</keyword>